<accession>A0A6N7C0U4</accession>
<evidence type="ECO:0000313" key="3">
    <source>
        <dbReference type="Proteomes" id="UP000471465"/>
    </source>
</evidence>
<organism evidence="2 3">
    <name type="scientific">Psychrobacter nivimaris</name>
    <dbReference type="NCBI Taxonomy" id="281738"/>
    <lineage>
        <taxon>Bacteria</taxon>
        <taxon>Pseudomonadati</taxon>
        <taxon>Pseudomonadota</taxon>
        <taxon>Gammaproteobacteria</taxon>
        <taxon>Moraxellales</taxon>
        <taxon>Moraxellaceae</taxon>
        <taxon>Psychrobacter</taxon>
    </lineage>
</organism>
<dbReference type="AlphaFoldDB" id="A0A6N7C0U4"/>
<reference evidence="2 3" key="1">
    <citation type="submission" date="2019-09" db="EMBL/GenBank/DDBJ databases">
        <title>Draft genome sequence of Psychrobacter nivimaris LAMA 639, in search for biotechnological relevant genes.</title>
        <authorList>
            <person name="Lima A.O.S."/>
            <person name="Staloch B.E.K."/>
            <person name="Freitas R.C."/>
            <person name="Niero H."/>
            <person name="Silva M.A.C."/>
        </authorList>
    </citation>
    <scope>NUCLEOTIDE SEQUENCE [LARGE SCALE GENOMIC DNA]</scope>
    <source>
        <strain evidence="2 3">LAMA 639</strain>
    </source>
</reference>
<keyword evidence="1" id="KW-0812">Transmembrane</keyword>
<feature type="transmembrane region" description="Helical" evidence="1">
    <location>
        <begin position="509"/>
        <end position="527"/>
    </location>
</feature>
<keyword evidence="1" id="KW-0472">Membrane</keyword>
<feature type="transmembrane region" description="Helical" evidence="1">
    <location>
        <begin position="456"/>
        <end position="478"/>
    </location>
</feature>
<dbReference type="PANTHER" id="PTHR30092:SF0">
    <property type="entry name" value="INNER MEMBRANE PROTEIN CRED"/>
    <property type="match status" value="1"/>
</dbReference>
<dbReference type="PANTHER" id="PTHR30092">
    <property type="entry name" value="INNER MEMBRANE PROTEIN CRED"/>
    <property type="match status" value="1"/>
</dbReference>
<dbReference type="GO" id="GO:0005886">
    <property type="term" value="C:plasma membrane"/>
    <property type="evidence" value="ECO:0007669"/>
    <property type="project" value="TreeGrafter"/>
</dbReference>
<feature type="transmembrane region" description="Helical" evidence="1">
    <location>
        <begin position="485"/>
        <end position="503"/>
    </location>
</feature>
<keyword evidence="3" id="KW-1185">Reference proteome</keyword>
<dbReference type="InterPro" id="IPR010364">
    <property type="entry name" value="Uncharacterised_IM_CreD"/>
</dbReference>
<feature type="transmembrane region" description="Helical" evidence="1">
    <location>
        <begin position="12"/>
        <end position="31"/>
    </location>
</feature>
<dbReference type="EMBL" id="VZIZ01000014">
    <property type="protein sequence ID" value="KAF0568911.1"/>
    <property type="molecule type" value="Genomic_DNA"/>
</dbReference>
<feature type="transmembrane region" description="Helical" evidence="1">
    <location>
        <begin position="404"/>
        <end position="422"/>
    </location>
</feature>
<feature type="transmembrane region" description="Helical" evidence="1">
    <location>
        <begin position="429"/>
        <end position="450"/>
    </location>
</feature>
<evidence type="ECO:0000256" key="1">
    <source>
        <dbReference type="SAM" id="Phobius"/>
    </source>
</evidence>
<keyword evidence="1" id="KW-1133">Transmembrane helix</keyword>
<dbReference type="RefSeq" id="WP_160021701.1">
    <property type="nucleotide sequence ID" value="NZ_VZIZ01000014.1"/>
</dbReference>
<dbReference type="Proteomes" id="UP000471465">
    <property type="component" value="Unassembled WGS sequence"/>
</dbReference>
<dbReference type="NCBIfam" id="NF008712">
    <property type="entry name" value="PRK11715.1-1"/>
    <property type="match status" value="1"/>
</dbReference>
<comment type="caution">
    <text evidence="2">The sequence shown here is derived from an EMBL/GenBank/DDBJ whole genome shotgun (WGS) entry which is preliminary data.</text>
</comment>
<proteinExistence type="predicted"/>
<gene>
    <name evidence="2" type="ORF">FQV37_415</name>
</gene>
<evidence type="ECO:0000313" key="2">
    <source>
        <dbReference type="EMBL" id="KAF0568911.1"/>
    </source>
</evidence>
<sequence>MQKTLLTKLSIIIGLCIVFSIGLTMISDIIYERQYYAESVIKEITQQHVNPQEVINPFIAIPTTVTPACQSDASDTPNIKSKCEPSYSKIETIFASQTQAAQNLKVNTDTYKRGIYSATSYDGQLTFDQSYTFAETLENLDQIGNTIDNDTDKTQLAKTITHWNKAKLIIPVSDLRGVATLPTVTINHKSIAANYPQIPIIENLTYVEVDIPKDVLDQLINPTSQQNKDSLATTGSINTDLNKSEVSSKLSNPRDNQALNIVIDLPLAGISSVTTVPTGQNFTLSMHSDWQTPNFIGKALPNTKNIMNKGFDASWQNQYLTVANNQYLSQCFSAPNHQCTIISESTLNTDSQSYNPDSFESSRGLTTDSAAVVGSNQSVLLNSFGVSFASPNDVYLQTERTMKYTLLLMLVSFGTFFLFEVLKSSRIHPIQYLLVGCALFVFYVLLLPLAEQIAFWQAYMVAASACVGLIGWYSYYVFGGFKRAVIFTTTLAGLYAAFFGILSTEDLNLLLGAIFCFVILACVMVMTRKLDWYKVT</sequence>
<dbReference type="Pfam" id="PF06123">
    <property type="entry name" value="CreD"/>
    <property type="match status" value="1"/>
</dbReference>
<protein>
    <submittedName>
        <fullName evidence="2">Inner membrane protein CreD</fullName>
    </submittedName>
</protein>
<name>A0A6N7C0U4_9GAMM</name>